<name>A0A7W3QNL1_ACTNM</name>
<sequence>MLMPPALLDGLDPQEVAEEQTAAATAVNEEDRIGLEAVQRAVGSRFAGRGHLSPKEPGVQLFYRALAEALVQEGTPGRE</sequence>
<feature type="domain" description="Aromatic-ring-hydroxylating dioxygenase alpha subunit C-terminal" evidence="1">
    <location>
        <begin position="13"/>
        <end position="70"/>
    </location>
</feature>
<comment type="caution">
    <text evidence="2">The sequence shown here is derived from an EMBL/GenBank/DDBJ whole genome shotgun (WGS) entry which is preliminary data.</text>
</comment>
<organism evidence="2 3">
    <name type="scientific">Actinomadura namibiensis</name>
    <dbReference type="NCBI Taxonomy" id="182080"/>
    <lineage>
        <taxon>Bacteria</taxon>
        <taxon>Bacillati</taxon>
        <taxon>Actinomycetota</taxon>
        <taxon>Actinomycetes</taxon>
        <taxon>Streptosporangiales</taxon>
        <taxon>Thermomonosporaceae</taxon>
        <taxon>Actinomadura</taxon>
    </lineage>
</organism>
<dbReference type="GO" id="GO:0051213">
    <property type="term" value="F:dioxygenase activity"/>
    <property type="evidence" value="ECO:0007669"/>
    <property type="project" value="UniProtKB-KW"/>
</dbReference>
<keyword evidence="3" id="KW-1185">Reference proteome</keyword>
<evidence type="ECO:0000313" key="3">
    <source>
        <dbReference type="Proteomes" id="UP000572680"/>
    </source>
</evidence>
<dbReference type="GO" id="GO:0051537">
    <property type="term" value="F:2 iron, 2 sulfur cluster binding"/>
    <property type="evidence" value="ECO:0007669"/>
    <property type="project" value="InterPro"/>
</dbReference>
<reference evidence="2 3" key="1">
    <citation type="submission" date="2020-08" db="EMBL/GenBank/DDBJ databases">
        <title>Genomic Encyclopedia of Type Strains, Phase IV (KMG-IV): sequencing the most valuable type-strain genomes for metagenomic binning, comparative biology and taxonomic classification.</title>
        <authorList>
            <person name="Goeker M."/>
        </authorList>
    </citation>
    <scope>NUCLEOTIDE SEQUENCE [LARGE SCALE GENOMIC DNA]</scope>
    <source>
        <strain evidence="2 3">DSM 44197</strain>
    </source>
</reference>
<gene>
    <name evidence="2" type="ORF">HNR61_005408</name>
</gene>
<dbReference type="GO" id="GO:0005506">
    <property type="term" value="F:iron ion binding"/>
    <property type="evidence" value="ECO:0007669"/>
    <property type="project" value="InterPro"/>
</dbReference>
<protein>
    <submittedName>
        <fullName evidence="2">Phenylpropionate dioxygenase-like ring-hydroxylating dioxygenase large terminal subunit</fullName>
    </submittedName>
</protein>
<proteinExistence type="predicted"/>
<keyword evidence="2" id="KW-0560">Oxidoreductase</keyword>
<dbReference type="Proteomes" id="UP000572680">
    <property type="component" value="Unassembled WGS sequence"/>
</dbReference>
<dbReference type="Gene3D" id="3.90.380.10">
    <property type="entry name" value="Naphthalene 1,2-dioxygenase Alpha Subunit, Chain A, domain 1"/>
    <property type="match status" value="1"/>
</dbReference>
<dbReference type="InterPro" id="IPR015879">
    <property type="entry name" value="Ring_hydroxy_dOase_asu_C_dom"/>
</dbReference>
<dbReference type="AlphaFoldDB" id="A0A7W3QNL1"/>
<dbReference type="EMBL" id="JACJIA010000007">
    <property type="protein sequence ID" value="MBA8953755.1"/>
    <property type="molecule type" value="Genomic_DNA"/>
</dbReference>
<keyword evidence="2" id="KW-0223">Dioxygenase</keyword>
<dbReference type="SUPFAM" id="SSF55961">
    <property type="entry name" value="Bet v1-like"/>
    <property type="match status" value="1"/>
</dbReference>
<dbReference type="Pfam" id="PF00848">
    <property type="entry name" value="Ring_hydroxyl_A"/>
    <property type="match status" value="1"/>
</dbReference>
<evidence type="ECO:0000313" key="2">
    <source>
        <dbReference type="EMBL" id="MBA8953755.1"/>
    </source>
</evidence>
<evidence type="ECO:0000259" key="1">
    <source>
        <dbReference type="Pfam" id="PF00848"/>
    </source>
</evidence>
<accession>A0A7W3QNL1</accession>